<dbReference type="Pfam" id="PF00078">
    <property type="entry name" value="RVT_1"/>
    <property type="match status" value="1"/>
</dbReference>
<keyword evidence="9" id="KW-0694">RNA-binding</keyword>
<feature type="compositionally biased region" description="Basic and acidic residues" evidence="15">
    <location>
        <begin position="1399"/>
        <end position="1419"/>
    </location>
</feature>
<dbReference type="InterPro" id="IPR001878">
    <property type="entry name" value="Znf_CCHC"/>
</dbReference>
<evidence type="ECO:0000256" key="4">
    <source>
        <dbReference type="ARBA" id="ARBA00022695"/>
    </source>
</evidence>
<dbReference type="InterPro" id="IPR001584">
    <property type="entry name" value="Integrase_cat-core"/>
</dbReference>
<name>A0ABQ8L2V0_LABRO</name>
<dbReference type="Gene3D" id="3.10.20.370">
    <property type="match status" value="1"/>
</dbReference>
<comment type="similarity">
    <text evidence="1">Belongs to the beta type-B retroviral polymerase family. HERV class-II K(HML-2) pol subfamily.</text>
</comment>
<keyword evidence="6" id="KW-0255">Endonuclease</keyword>
<evidence type="ECO:0000256" key="2">
    <source>
        <dbReference type="ARBA" id="ARBA00012180"/>
    </source>
</evidence>
<dbReference type="InterPro" id="IPR043128">
    <property type="entry name" value="Rev_trsase/Diguanyl_cyclase"/>
</dbReference>
<evidence type="ECO:0000259" key="18">
    <source>
        <dbReference type="PROSITE" id="PS50994"/>
    </source>
</evidence>
<feature type="region of interest" description="Disordered" evidence="15">
    <location>
        <begin position="2006"/>
        <end position="2030"/>
    </location>
</feature>
<dbReference type="PROSITE" id="PS50994">
    <property type="entry name" value="INTEGRASE"/>
    <property type="match status" value="1"/>
</dbReference>
<keyword evidence="14" id="KW-0862">Zinc</keyword>
<feature type="region of interest" description="Disordered" evidence="15">
    <location>
        <begin position="1731"/>
        <end position="1754"/>
    </location>
</feature>
<proteinExistence type="inferred from homology"/>
<keyword evidence="20" id="KW-1185">Reference proteome</keyword>
<feature type="compositionally biased region" description="Polar residues" evidence="15">
    <location>
        <begin position="162"/>
        <end position="208"/>
    </location>
</feature>
<dbReference type="PROSITE" id="PS50158">
    <property type="entry name" value="ZF_CCHC"/>
    <property type="match status" value="1"/>
</dbReference>
<evidence type="ECO:0000259" key="17">
    <source>
        <dbReference type="PROSITE" id="PS50878"/>
    </source>
</evidence>
<feature type="region of interest" description="Disordered" evidence="15">
    <location>
        <begin position="137"/>
        <end position="227"/>
    </location>
</feature>
<dbReference type="Gene3D" id="1.10.340.70">
    <property type="match status" value="1"/>
</dbReference>
<keyword evidence="4" id="KW-0548">Nucleotidyltransferase</keyword>
<evidence type="ECO:0000256" key="1">
    <source>
        <dbReference type="ARBA" id="ARBA00010879"/>
    </source>
</evidence>
<feature type="region of interest" description="Disordered" evidence="15">
    <location>
        <begin position="1398"/>
        <end position="1419"/>
    </location>
</feature>
<evidence type="ECO:0000256" key="9">
    <source>
        <dbReference type="ARBA" id="ARBA00022884"/>
    </source>
</evidence>
<dbReference type="Pfam" id="PF00665">
    <property type="entry name" value="rve"/>
    <property type="match status" value="1"/>
</dbReference>
<evidence type="ECO:0000256" key="7">
    <source>
        <dbReference type="ARBA" id="ARBA00022801"/>
    </source>
</evidence>
<evidence type="ECO:0000256" key="11">
    <source>
        <dbReference type="ARBA" id="ARBA00022918"/>
    </source>
</evidence>
<dbReference type="CDD" id="cd01647">
    <property type="entry name" value="RT_LTR"/>
    <property type="match status" value="1"/>
</dbReference>
<feature type="compositionally biased region" description="Polar residues" evidence="15">
    <location>
        <begin position="1743"/>
        <end position="1753"/>
    </location>
</feature>
<dbReference type="SUPFAM" id="SSF56672">
    <property type="entry name" value="DNA/RNA polymerases"/>
    <property type="match status" value="1"/>
</dbReference>
<dbReference type="InterPro" id="IPR000477">
    <property type="entry name" value="RT_dom"/>
</dbReference>
<comment type="caution">
    <text evidence="19">The sequence shown here is derived from an EMBL/GenBank/DDBJ whole genome shotgun (WGS) entry which is preliminary data.</text>
</comment>
<dbReference type="InterPro" id="IPR050951">
    <property type="entry name" value="Retrovirus_Pol_polyprotein"/>
</dbReference>
<accession>A0ABQ8L2V0</accession>
<dbReference type="CDD" id="cd00303">
    <property type="entry name" value="retropepsin_like"/>
    <property type="match status" value="1"/>
</dbReference>
<dbReference type="InterPro" id="IPR012337">
    <property type="entry name" value="RNaseH-like_sf"/>
</dbReference>
<dbReference type="Pfam" id="PF17919">
    <property type="entry name" value="RT_RNaseH_2"/>
    <property type="match status" value="1"/>
</dbReference>
<keyword evidence="11" id="KW-0695">RNA-directed DNA polymerase</keyword>
<dbReference type="PROSITE" id="PS00141">
    <property type="entry name" value="ASP_PROTEASE"/>
    <property type="match status" value="1"/>
</dbReference>
<evidence type="ECO:0000256" key="6">
    <source>
        <dbReference type="ARBA" id="ARBA00022759"/>
    </source>
</evidence>
<evidence type="ECO:0000256" key="12">
    <source>
        <dbReference type="ARBA" id="ARBA00023268"/>
    </source>
</evidence>
<evidence type="ECO:0000256" key="5">
    <source>
        <dbReference type="ARBA" id="ARBA00022722"/>
    </source>
</evidence>
<reference evidence="19 20" key="1">
    <citation type="submission" date="2022-01" db="EMBL/GenBank/DDBJ databases">
        <title>A high-quality chromosome-level genome assembly of rohu carp, Labeo rohita.</title>
        <authorList>
            <person name="Arick M.A. II"/>
            <person name="Hsu C.-Y."/>
            <person name="Magbanua Z."/>
            <person name="Pechanova O."/>
            <person name="Grover C."/>
            <person name="Miller E."/>
            <person name="Thrash A."/>
            <person name="Ezzel L."/>
            <person name="Alam S."/>
            <person name="Benzie J."/>
            <person name="Hamilton M."/>
            <person name="Karsi A."/>
            <person name="Lawrence M.L."/>
            <person name="Peterson D.G."/>
        </authorList>
    </citation>
    <scope>NUCLEOTIDE SEQUENCE [LARGE SCALE GENOMIC DNA]</scope>
    <source>
        <strain evidence="20">BAU-BD-2019</strain>
        <tissue evidence="19">Blood</tissue>
    </source>
</reference>
<keyword evidence="10" id="KW-0229">DNA integration</keyword>
<dbReference type="InterPro" id="IPR043502">
    <property type="entry name" value="DNA/RNA_pol_sf"/>
</dbReference>
<evidence type="ECO:0000256" key="15">
    <source>
        <dbReference type="SAM" id="MobiDB-lite"/>
    </source>
</evidence>
<dbReference type="Gene3D" id="3.30.70.270">
    <property type="match status" value="2"/>
</dbReference>
<evidence type="ECO:0000256" key="3">
    <source>
        <dbReference type="ARBA" id="ARBA00022679"/>
    </source>
</evidence>
<dbReference type="Gene3D" id="3.10.10.10">
    <property type="entry name" value="HIV Type 1 Reverse Transcriptase, subunit A, domain 1"/>
    <property type="match status" value="1"/>
</dbReference>
<dbReference type="PANTHER" id="PTHR37984">
    <property type="entry name" value="PROTEIN CBG26694"/>
    <property type="match status" value="1"/>
</dbReference>
<evidence type="ECO:0000259" key="16">
    <source>
        <dbReference type="PROSITE" id="PS50158"/>
    </source>
</evidence>
<feature type="region of interest" description="Disordered" evidence="15">
    <location>
        <begin position="1892"/>
        <end position="1932"/>
    </location>
</feature>
<evidence type="ECO:0000313" key="20">
    <source>
        <dbReference type="Proteomes" id="UP000830375"/>
    </source>
</evidence>
<keyword evidence="14" id="KW-0479">Metal-binding</keyword>
<dbReference type="Proteomes" id="UP000830375">
    <property type="component" value="Unassembled WGS sequence"/>
</dbReference>
<dbReference type="PANTHER" id="PTHR37984:SF5">
    <property type="entry name" value="PROTEIN NYNRIN-LIKE"/>
    <property type="match status" value="1"/>
</dbReference>
<dbReference type="Pfam" id="PF17921">
    <property type="entry name" value="Integrase_H2C2"/>
    <property type="match status" value="1"/>
</dbReference>
<feature type="compositionally biased region" description="Basic and acidic residues" evidence="15">
    <location>
        <begin position="582"/>
        <end position="597"/>
    </location>
</feature>
<dbReference type="SUPFAM" id="SSF50630">
    <property type="entry name" value="Acid proteases"/>
    <property type="match status" value="1"/>
</dbReference>
<feature type="domain" description="CCHC-type" evidence="16">
    <location>
        <begin position="607"/>
        <end position="620"/>
    </location>
</feature>
<dbReference type="EMBL" id="JACTAM010002584">
    <property type="protein sequence ID" value="KAI2644262.1"/>
    <property type="molecule type" value="Genomic_DNA"/>
</dbReference>
<dbReference type="PROSITE" id="PS50878">
    <property type="entry name" value="RT_POL"/>
    <property type="match status" value="1"/>
</dbReference>
<keyword evidence="7" id="KW-0378">Hydrolase</keyword>
<keyword evidence="8" id="KW-0460">Magnesium</keyword>
<keyword evidence="3" id="KW-0808">Transferase</keyword>
<dbReference type="EC" id="3.1.26.4" evidence="2"/>
<evidence type="ECO:0000256" key="8">
    <source>
        <dbReference type="ARBA" id="ARBA00022842"/>
    </source>
</evidence>
<protein>
    <recommendedName>
        <fullName evidence="13">Gypsy retrotransposon integrase-like protein 1</fullName>
        <ecNumber evidence="2">3.1.26.4</ecNumber>
    </recommendedName>
</protein>
<evidence type="ECO:0000256" key="14">
    <source>
        <dbReference type="PROSITE-ProRule" id="PRU00047"/>
    </source>
</evidence>
<evidence type="ECO:0000313" key="19">
    <source>
        <dbReference type="EMBL" id="KAI2644262.1"/>
    </source>
</evidence>
<dbReference type="InterPro" id="IPR036397">
    <property type="entry name" value="RNaseH_sf"/>
</dbReference>
<dbReference type="InterPro" id="IPR041588">
    <property type="entry name" value="Integrase_H2C2"/>
</dbReference>
<organism evidence="19 20">
    <name type="scientific">Labeo rohita</name>
    <name type="common">Indian major carp</name>
    <name type="synonym">Cyprinus rohita</name>
    <dbReference type="NCBI Taxonomy" id="84645"/>
    <lineage>
        <taxon>Eukaryota</taxon>
        <taxon>Metazoa</taxon>
        <taxon>Chordata</taxon>
        <taxon>Craniata</taxon>
        <taxon>Vertebrata</taxon>
        <taxon>Euteleostomi</taxon>
        <taxon>Actinopterygii</taxon>
        <taxon>Neopterygii</taxon>
        <taxon>Teleostei</taxon>
        <taxon>Ostariophysi</taxon>
        <taxon>Cypriniformes</taxon>
        <taxon>Cyprinidae</taxon>
        <taxon>Labeoninae</taxon>
        <taxon>Labeonini</taxon>
        <taxon>Labeo</taxon>
    </lineage>
</organism>
<keyword evidence="14" id="KW-0863">Zinc-finger</keyword>
<sequence length="2172" mass="243371">MDIIKRENVNISNAVIVGGLTLTEADADLESWLLRYGSISRNLLIDDPNCEFYRHAIIEFTHNSAMKTLMPLLPLSVVSMSNPSTTFIVRALSCVYPHVASDSAAKGYLEELQNIASISGKSIEEVLQTELLKIKFGPSLAEPSPPPGERLEYPNAADSQMHDSSTVSSQDGQFSPAVPQSVTTEQIAALSSGNLPSHNVESTNVQNLSKEKPSPGAANPTVNVSSHPPLTMDLIDPPSIQKVVVEHIVRTNDTAPLHHTSFRLRSFSGKVPRPVNEPDFDTWRASVDLLLTDPSISDLHKTRKILDSLLPPAADIVKHVSPNSLPAVYLELLESVYGSVEDGDELLARFMSTLQNNGEKPSTYLHRLQVLLSTSIRRGGISESERDRCLLKQFCRGCWDSALIADLQLERRKVNPPSFAELVVLIRTEEDKNASKEERMRKHLGLNKHCPAPSKFRLSTHQISAHPCDMQDDQADTSLAKQVCELQAQVVALQKHSCQKDKAKNAKPDEVSALRKLVTELQAQITSMQTAATSKIKSDGEVTEIADLKRQIADLKVQMTTPEMYRTHSEKFPQSKSRTKHLLSEPDTTERSRDGRLPDSSPRPGYCFRCGEDGHLASSCMDAPDPTKVAEKRRKLRERQAQWDAHHNLPRGLVGVKCTAQITVGEKRVSCLLDTGSQVTTVPWSFYEEHLSDCPLKSLDKLLEVEGANGQTVPYLGYVEITLKFPREFLGTEAEVPTLALVVPDLMNTPQVLIGTNSLDALYCNYVQQPASFPQSNFHGYRAVQKVLEARQRQANADVVGWVKFKGRVPEIVPAGCTVVLDGHVLVNCPLVERWVALESPTSPALPGGLLVASCLHTLPSKRQHQLPIVLRNETQTDITIHPRTVIAEMRAVQEVVKSEQTNSSAVNGRLPACSNLNFDFGDSPLTPEWKKRIKDQLNSMPEVFALHDLDYGHTDKVTHRIKLEDETPFKHRPRPIHPQDIDAVRKHLQDLLAAGIIRESESPFASPIVVVRKKDNSVRLCIDFRKLNSQTIKDAYALPNLEEVFSVLTGSKWFSVLDLKSGYYQIEMEETDKCKTGFVCPLGFWEFNRMPQGITNAPSTFQRLMERCMGDLNRKEVLVFIDDLIIFSKSLEEHESRLLHVLKRLKEYGLKLSPEKCKFFQTSVRYLGHTVSENGVETDPVKIEALKTWPRPRNLKELRSFLGFSGYYRRFIQDYSKIIKPLNDLTVGYPPLQKGLRQANTSKQYLDPRKEFGDRWDQSCQQAFDIIIEKLTSAPVLGFADAKLPYILHTDASTTGLGAALYQKQEGQMRVIAFASRGLTRSESRYPAHKLEFLALKWAVTSKFSDYLYGAEFVVVTDSNPLTYILTSAKLDATSYRWLSSLSTYNFKLQYRAGSQNRDADGLSRRPHGELLDDPASQKERERIKQFTLHHLDESGAEDSVILPEAIKAICDRHQIGEFSDDCRLSSPSIALIDSLALHADVLPDEFEQENKHGLPVVPYLSNEELRKQQRMDPDLRVIIDCMEKNEKPSTSKDQSLAATLWTREWNRLELRDGLLYRKRQDQGSTLYQLTLPVALRGTVLKSLHDDMGHMGMERTLDLVRTRFFWPKMSSSVEEKIKTCERCVRRKAFPEKAAEMVSIKTTRPLELVCMDFLSLEPDKSNTKDILVITDHFTKYAVAVPTRNQKAQTVARCLWENFLVHYGFPERLHSDQGPDFESRLIKELCRHTQGENYSLPPERKSSGEIQSNPSPNVGQPRLPVDLAFGLPVNGSTKSHSQYVRDLKEGLRESYEIAIKNAAKVAQRNKRRFDRHVVVSILDVGDRVLVRNLRLRGKNKLADKWEPDVYIVIRKVGDLPVYVVQPERKNGPVRTLHRDLLRPCGFLSVNEIEELSPPKVQHKPKTRSVSALEAADQEHLTSDQSESDEETLHVGNSRRQLELITTTVLPSSKSPMFVQNSPGVESIELPPVVISPVETLPEVESFESSSAVVNPEKENLTDTRLLKVSTENQRDNDDENHVPVVNPTDVDTSGVESIRDEDMAEVEATGRVLESDPVGDEAQFKDQTPPTEDVTCDPPAMDDDIGASGPRRSKRQCGPPNKLEYHKLGNPLTLVIQSLLQGLSSALTTSLEEPTFTSDQPFGVPGALPSVVTIQPRACSRTCLNSEGESVTQLTSG</sequence>
<dbReference type="InterPro" id="IPR041577">
    <property type="entry name" value="RT_RNaseH_2"/>
</dbReference>
<feature type="region of interest" description="Disordered" evidence="15">
    <location>
        <begin position="2052"/>
        <end position="2096"/>
    </location>
</feature>
<dbReference type="InterPro" id="IPR001969">
    <property type="entry name" value="Aspartic_peptidase_AS"/>
</dbReference>
<keyword evidence="5" id="KW-0540">Nuclease</keyword>
<dbReference type="InterPro" id="IPR021109">
    <property type="entry name" value="Peptidase_aspartic_dom_sf"/>
</dbReference>
<evidence type="ECO:0000256" key="13">
    <source>
        <dbReference type="ARBA" id="ARBA00039658"/>
    </source>
</evidence>
<feature type="domain" description="Integrase catalytic" evidence="18">
    <location>
        <begin position="1641"/>
        <end position="1746"/>
    </location>
</feature>
<dbReference type="CDD" id="cd09274">
    <property type="entry name" value="RNase_HI_RT_Ty3"/>
    <property type="match status" value="1"/>
</dbReference>
<dbReference type="InterPro" id="IPR048270">
    <property type="entry name" value="PNMA_C"/>
</dbReference>
<feature type="region of interest" description="Disordered" evidence="15">
    <location>
        <begin position="565"/>
        <end position="603"/>
    </location>
</feature>
<evidence type="ECO:0000256" key="10">
    <source>
        <dbReference type="ARBA" id="ARBA00022908"/>
    </source>
</evidence>
<feature type="compositionally biased region" description="Basic and acidic residues" evidence="15">
    <location>
        <begin position="2007"/>
        <end position="2016"/>
    </location>
</feature>
<keyword evidence="12" id="KW-0511">Multifunctional enzyme</keyword>
<dbReference type="SUPFAM" id="SSF53098">
    <property type="entry name" value="Ribonuclease H-like"/>
    <property type="match status" value="1"/>
</dbReference>
<dbReference type="Pfam" id="PF14893">
    <property type="entry name" value="PNMA"/>
    <property type="match status" value="1"/>
</dbReference>
<dbReference type="Gene3D" id="3.30.420.10">
    <property type="entry name" value="Ribonuclease H-like superfamily/Ribonuclease H"/>
    <property type="match status" value="1"/>
</dbReference>
<feature type="domain" description="Reverse transcriptase" evidence="17">
    <location>
        <begin position="993"/>
        <end position="1172"/>
    </location>
</feature>
<gene>
    <name evidence="19" type="ORF">H4Q32_026757</name>
</gene>